<accession>A0ACB9JH25</accession>
<organism evidence="1 2">
    <name type="scientific">Smallanthus sonchifolius</name>
    <dbReference type="NCBI Taxonomy" id="185202"/>
    <lineage>
        <taxon>Eukaryota</taxon>
        <taxon>Viridiplantae</taxon>
        <taxon>Streptophyta</taxon>
        <taxon>Embryophyta</taxon>
        <taxon>Tracheophyta</taxon>
        <taxon>Spermatophyta</taxon>
        <taxon>Magnoliopsida</taxon>
        <taxon>eudicotyledons</taxon>
        <taxon>Gunneridae</taxon>
        <taxon>Pentapetalae</taxon>
        <taxon>asterids</taxon>
        <taxon>campanulids</taxon>
        <taxon>Asterales</taxon>
        <taxon>Asteraceae</taxon>
        <taxon>Asteroideae</taxon>
        <taxon>Heliantheae alliance</taxon>
        <taxon>Millerieae</taxon>
        <taxon>Smallanthus</taxon>
    </lineage>
</organism>
<reference evidence="2" key="1">
    <citation type="journal article" date="2022" name="Mol. Ecol. Resour.">
        <title>The genomes of chicory, endive, great burdock and yacon provide insights into Asteraceae palaeo-polyploidization history and plant inulin production.</title>
        <authorList>
            <person name="Fan W."/>
            <person name="Wang S."/>
            <person name="Wang H."/>
            <person name="Wang A."/>
            <person name="Jiang F."/>
            <person name="Liu H."/>
            <person name="Zhao H."/>
            <person name="Xu D."/>
            <person name="Zhang Y."/>
        </authorList>
    </citation>
    <scope>NUCLEOTIDE SEQUENCE [LARGE SCALE GENOMIC DNA]</scope>
    <source>
        <strain evidence="2">cv. Yunnan</strain>
    </source>
</reference>
<dbReference type="Proteomes" id="UP001056120">
    <property type="component" value="Linkage Group LG04"/>
</dbReference>
<sequence>MLGTMVYPRAFCMVQGHKSMGRVQLTVGFPGEDQGWVPVRGGGTTPEFAEGLPCRYLVHHCEVLGWHGGLSVANSRDLKQVRLVGKLKLLGVGFDTPRWLGVIGLGLIGAIVSVLVGLVCVVVLVGMAGKYSAREGGISTTRHLLFHPGWTSNPQIIGFLLCGFCSLVGFGDESGLTCSPIMS</sequence>
<reference evidence="1 2" key="2">
    <citation type="journal article" date="2022" name="Mol. Ecol. Resour.">
        <title>The genomes of chicory, endive, great burdock and yacon provide insights into Asteraceae paleo-polyploidization history and plant inulin production.</title>
        <authorList>
            <person name="Fan W."/>
            <person name="Wang S."/>
            <person name="Wang H."/>
            <person name="Wang A."/>
            <person name="Jiang F."/>
            <person name="Liu H."/>
            <person name="Zhao H."/>
            <person name="Xu D."/>
            <person name="Zhang Y."/>
        </authorList>
    </citation>
    <scope>NUCLEOTIDE SEQUENCE [LARGE SCALE GENOMIC DNA]</scope>
    <source>
        <strain evidence="2">cv. Yunnan</strain>
        <tissue evidence="1">Leaves</tissue>
    </source>
</reference>
<name>A0ACB9JH25_9ASTR</name>
<evidence type="ECO:0000313" key="2">
    <source>
        <dbReference type="Proteomes" id="UP001056120"/>
    </source>
</evidence>
<protein>
    <submittedName>
        <fullName evidence="1">Uncharacterized protein</fullName>
    </submittedName>
</protein>
<dbReference type="EMBL" id="CM042021">
    <property type="protein sequence ID" value="KAI3819055.1"/>
    <property type="molecule type" value="Genomic_DNA"/>
</dbReference>
<comment type="caution">
    <text evidence="1">The sequence shown here is derived from an EMBL/GenBank/DDBJ whole genome shotgun (WGS) entry which is preliminary data.</text>
</comment>
<gene>
    <name evidence="1" type="ORF">L1987_12877</name>
</gene>
<keyword evidence="2" id="KW-1185">Reference proteome</keyword>
<evidence type="ECO:0000313" key="1">
    <source>
        <dbReference type="EMBL" id="KAI3819055.1"/>
    </source>
</evidence>
<proteinExistence type="predicted"/>